<reference evidence="2 3" key="1">
    <citation type="journal article" date="2013" name="ISME J.">
        <title>Comparative genomics of pathogenic lineages of Vibrio nigripulchritudo identifies virulence-associated traits.</title>
        <authorList>
            <person name="Goudenege D."/>
            <person name="Labreuche Y."/>
            <person name="Krin E."/>
            <person name="Ansquer D."/>
            <person name="Mangenot S."/>
            <person name="Calteau A."/>
            <person name="Medigue C."/>
            <person name="Mazel D."/>
            <person name="Polz M.F."/>
            <person name="Le Roux F."/>
        </authorList>
    </citation>
    <scope>NUCLEOTIDE SEQUENCE [LARGE SCALE GENOMIC DNA]</scope>
    <source>
        <strain evidence="3">SnF1</strain>
    </source>
</reference>
<dbReference type="RefSeq" id="WP_022560909.1">
    <property type="nucleotide sequence ID" value="NC_022543.1"/>
</dbReference>
<feature type="chain" id="PRO_5004650920" evidence="1">
    <location>
        <begin position="24"/>
        <end position="136"/>
    </location>
</feature>
<organism evidence="2 3">
    <name type="scientific">Vibrio nigripulchritudo</name>
    <dbReference type="NCBI Taxonomy" id="28173"/>
    <lineage>
        <taxon>Bacteria</taxon>
        <taxon>Pseudomonadati</taxon>
        <taxon>Pseudomonadota</taxon>
        <taxon>Gammaproteobacteria</taxon>
        <taxon>Vibrionales</taxon>
        <taxon>Vibrionaceae</taxon>
        <taxon>Vibrio</taxon>
    </lineage>
</organism>
<feature type="signal peptide" evidence="1">
    <location>
        <begin position="1"/>
        <end position="23"/>
    </location>
</feature>
<evidence type="ECO:0000313" key="3">
    <source>
        <dbReference type="Proteomes" id="UP000016895"/>
    </source>
</evidence>
<evidence type="ECO:0000256" key="1">
    <source>
        <dbReference type="SAM" id="SignalP"/>
    </source>
</evidence>
<dbReference type="AlphaFoldDB" id="U4KBM8"/>
<name>U4KBM8_9VIBR</name>
<keyword evidence="1" id="KW-0732">Signal</keyword>
<proteinExistence type="predicted"/>
<protein>
    <submittedName>
        <fullName evidence="2">Uncharacterized protein</fullName>
    </submittedName>
</protein>
<dbReference type="Proteomes" id="UP000016895">
    <property type="component" value="Chromosome 2"/>
</dbReference>
<evidence type="ECO:0000313" key="2">
    <source>
        <dbReference type="EMBL" id="CCO60281.1"/>
    </source>
</evidence>
<keyword evidence="3" id="KW-1185">Reference proteome</keyword>
<gene>
    <name evidence="2" type="ORF">VIBNI_B0469</name>
</gene>
<dbReference type="PATRIC" id="fig|1260221.3.peg.4138"/>
<dbReference type="STRING" id="28173.VIBNI_B0469"/>
<dbReference type="EMBL" id="FO203527">
    <property type="protein sequence ID" value="CCO60281.1"/>
    <property type="molecule type" value="Genomic_DNA"/>
</dbReference>
<dbReference type="OrthoDB" id="5905193at2"/>
<sequence>MKIAFATSLVILFEGFSAPSVFASQISCALLNEGYLQGEGKMVIAKPVALKPNYKSESYSLFSHPDIEISLANAVVVEHSVSKPFVSAFNTIIKRNDEVLITRSSIREQSEGSMSSHITLRKGNNKLLITCDSIPQ</sequence>
<dbReference type="KEGG" id="vni:VIBNI_B0469"/>
<accession>U4KBM8</accession>